<accession>A0A6J6D1T9</accession>
<dbReference type="PROSITE" id="PS51257">
    <property type="entry name" value="PROKAR_LIPOPROTEIN"/>
    <property type="match status" value="1"/>
</dbReference>
<dbReference type="EMBL" id="CAEZSR010000045">
    <property type="protein sequence ID" value="CAB4557314.1"/>
    <property type="molecule type" value="Genomic_DNA"/>
</dbReference>
<dbReference type="AlphaFoldDB" id="A0A6J6D1T9"/>
<protein>
    <submittedName>
        <fullName evidence="1">Unannotated protein</fullName>
    </submittedName>
</protein>
<name>A0A6J6D1T9_9ZZZZ</name>
<gene>
    <name evidence="1" type="ORF">UFOPK1493_01499</name>
</gene>
<organism evidence="1">
    <name type="scientific">freshwater metagenome</name>
    <dbReference type="NCBI Taxonomy" id="449393"/>
    <lineage>
        <taxon>unclassified sequences</taxon>
        <taxon>metagenomes</taxon>
        <taxon>ecological metagenomes</taxon>
    </lineage>
</organism>
<evidence type="ECO:0000313" key="1">
    <source>
        <dbReference type="EMBL" id="CAB4557314.1"/>
    </source>
</evidence>
<reference evidence="1" key="1">
    <citation type="submission" date="2020-05" db="EMBL/GenBank/DDBJ databases">
        <authorList>
            <person name="Chiriac C."/>
            <person name="Salcher M."/>
            <person name="Ghai R."/>
            <person name="Kavagutti S V."/>
        </authorList>
    </citation>
    <scope>NUCLEOTIDE SEQUENCE</scope>
</reference>
<proteinExistence type="predicted"/>
<sequence length="353" mass="36609">MSWSGRTSMVALTVIVSVVIASAASSCGDVGSGSAGEGPSVHAPEELLAALLVTSDIPGSTGGQGIAASSYDSTFDFSPCDAADDLAYHRVPQAETELRSDAADWWQIIVSSADAAEWFDEIVAAYETCTAGEPDAGRSIDAPPLADASATFGFRDPIRLTVFRSGYDLSIVMRSGGDPDDPDAYTDIVATAAERLASLPPPAPTNASDDAPSAQAMAADSIVEEATSVGLELDRECVDEKSARLSDDDAAIINAARRYDGSPYYLSEEGASIYFVESLGCLTPASRTDVLVQVVGDEPGADLACVRTALEDLTAEEFVEVLRSEFDPANEAVAALFDRLEPCGVAGPDGTGG</sequence>